<comment type="caution">
    <text evidence="1">The sequence shown here is derived from an EMBL/GenBank/DDBJ whole genome shotgun (WGS) entry which is preliminary data.</text>
</comment>
<protein>
    <submittedName>
        <fullName evidence="1">Uncharacterized protein</fullName>
    </submittedName>
</protein>
<name>A0A1F5K5K3_9BACT</name>
<reference evidence="1 2" key="1">
    <citation type="journal article" date="2016" name="Nat. Commun.">
        <title>Thousands of microbial genomes shed light on interconnected biogeochemical processes in an aquifer system.</title>
        <authorList>
            <person name="Anantharaman K."/>
            <person name="Brown C.T."/>
            <person name="Hug L.A."/>
            <person name="Sharon I."/>
            <person name="Castelle C.J."/>
            <person name="Probst A.J."/>
            <person name="Thomas B.C."/>
            <person name="Singh A."/>
            <person name="Wilkins M.J."/>
            <person name="Karaoz U."/>
            <person name="Brodie E.L."/>
            <person name="Williams K.H."/>
            <person name="Hubbard S.S."/>
            <person name="Banfield J.F."/>
        </authorList>
    </citation>
    <scope>NUCLEOTIDE SEQUENCE [LARGE SCALE GENOMIC DNA]</scope>
</reference>
<organism evidence="1 2">
    <name type="scientific">Candidatus Daviesbacteria bacterium RIFCSPHIGHO2_12_FULL_43_11</name>
    <dbReference type="NCBI Taxonomy" id="1797780"/>
    <lineage>
        <taxon>Bacteria</taxon>
        <taxon>Candidatus Daviesiibacteriota</taxon>
    </lineage>
</organism>
<evidence type="ECO:0000313" key="1">
    <source>
        <dbReference type="EMBL" id="OGE36115.1"/>
    </source>
</evidence>
<dbReference type="AlphaFoldDB" id="A0A1F5K5K3"/>
<sequence>MSGNLVTLPGTEEIIQRLKKVNDDPYLVERFYPLIAQEAGRELLPQGIVLMLSLKVGDFAPTTHTLQLEALLSMSIPQWAEALIDDEEAAKVAKVLCDEVYARIKEELVAIGEEHRVDPLVTRASGEIAIVSREEYLGNLHRLPIYNPTQADFEAVCPHLTPEQIAQAFTPKQKDEDVYVAVPPEG</sequence>
<proteinExistence type="predicted"/>
<evidence type="ECO:0000313" key="2">
    <source>
        <dbReference type="Proteomes" id="UP000176405"/>
    </source>
</evidence>
<dbReference type="EMBL" id="MFDH01000016">
    <property type="protein sequence ID" value="OGE36115.1"/>
    <property type="molecule type" value="Genomic_DNA"/>
</dbReference>
<dbReference type="Proteomes" id="UP000176405">
    <property type="component" value="Unassembled WGS sequence"/>
</dbReference>
<accession>A0A1F5K5K3</accession>
<gene>
    <name evidence="1" type="ORF">A3E45_02290</name>
</gene>